<sequence>MLAAVAILPFLVTVTMLALFAIDTWQQEGAKIVAALKGRSWAAEPVLATRPVTVRFSGRGPVQRVPVRAQAGWRAAA</sequence>
<keyword evidence="2" id="KW-1185">Reference proteome</keyword>
<dbReference type="EMBL" id="RWJF01000001">
    <property type="protein sequence ID" value="RST31072.1"/>
    <property type="molecule type" value="Genomic_DNA"/>
</dbReference>
<evidence type="ECO:0000313" key="2">
    <source>
        <dbReference type="Proteomes" id="UP000274661"/>
    </source>
</evidence>
<dbReference type="RefSeq" id="WP_126718905.1">
    <property type="nucleotide sequence ID" value="NZ_RWJF01000001.1"/>
</dbReference>
<accession>A0A3R9Y6A9</accession>
<evidence type="ECO:0000313" key="1">
    <source>
        <dbReference type="EMBL" id="RST31072.1"/>
    </source>
</evidence>
<name>A0A3R9Y6A9_9SPHN</name>
<proteinExistence type="predicted"/>
<reference evidence="1 2" key="1">
    <citation type="submission" date="2018-12" db="EMBL/GenBank/DDBJ databases">
        <title>Sphingomonas sp. HMF7854 Genome sequencing and assembly.</title>
        <authorList>
            <person name="Cha I."/>
            <person name="Kang H."/>
            <person name="Kim H."/>
            <person name="Kang J."/>
            <person name="Joh K."/>
        </authorList>
    </citation>
    <scope>NUCLEOTIDE SEQUENCE [LARGE SCALE GENOMIC DNA]</scope>
    <source>
        <strain evidence="1 2">HMF7854</strain>
    </source>
</reference>
<comment type="caution">
    <text evidence="1">The sequence shown here is derived from an EMBL/GenBank/DDBJ whole genome shotgun (WGS) entry which is preliminary data.</text>
</comment>
<gene>
    <name evidence="1" type="ORF">HMF7854_09655</name>
</gene>
<organism evidence="1 2">
    <name type="scientific">Sphingomonas ginkgonis</name>
    <dbReference type="NCBI Taxonomy" id="2315330"/>
    <lineage>
        <taxon>Bacteria</taxon>
        <taxon>Pseudomonadati</taxon>
        <taxon>Pseudomonadota</taxon>
        <taxon>Alphaproteobacteria</taxon>
        <taxon>Sphingomonadales</taxon>
        <taxon>Sphingomonadaceae</taxon>
        <taxon>Sphingomonas</taxon>
    </lineage>
</organism>
<protein>
    <submittedName>
        <fullName evidence="1">Uncharacterized protein</fullName>
    </submittedName>
</protein>
<dbReference type="AlphaFoldDB" id="A0A3R9Y6A9"/>
<dbReference type="Proteomes" id="UP000274661">
    <property type="component" value="Unassembled WGS sequence"/>
</dbReference>